<dbReference type="Proteomes" id="UP000072904">
    <property type="component" value="Chromosome 7"/>
</dbReference>
<dbReference type="InterPro" id="IPR025867">
    <property type="entry name" value="MnmE_helical"/>
</dbReference>
<dbReference type="SUPFAM" id="SSF52540">
    <property type="entry name" value="P-loop containing nucleoside triphosphate hydrolases"/>
    <property type="match status" value="1"/>
</dbReference>
<dbReference type="Gene3D" id="3.30.1360.120">
    <property type="entry name" value="Probable tRNA modification gtpase trme, domain 1"/>
    <property type="match status" value="1"/>
</dbReference>
<dbReference type="Proteomes" id="UP000072874">
    <property type="component" value="Chromosome 7"/>
</dbReference>
<dbReference type="PANTHER" id="PTHR42714:SF2">
    <property type="entry name" value="TRNA MODIFICATION GTPASE GTPBP3, MITOCHONDRIAL"/>
    <property type="match status" value="1"/>
</dbReference>
<dbReference type="GeneID" id="3789974"/>
<keyword evidence="1" id="KW-0812">Transmembrane</keyword>
<dbReference type="Gene3D" id="3.40.50.300">
    <property type="entry name" value="P-loop containing nucleotide triphosphate hydrolases"/>
    <property type="match status" value="1"/>
</dbReference>
<dbReference type="EMBL" id="LM993661">
    <property type="protein sequence ID" value="VTZ76456.1"/>
    <property type="molecule type" value="Genomic_DNA"/>
</dbReference>
<gene>
    <name evidence="6" type="ORF">PY17X_0713900</name>
    <name evidence="5" type="ORF">PYYM_0713800</name>
</gene>
<evidence type="ECO:0000259" key="4">
    <source>
        <dbReference type="Pfam" id="PF12631"/>
    </source>
</evidence>
<dbReference type="OrthoDB" id="188276at2759"/>
<evidence type="ECO:0000313" key="7">
    <source>
        <dbReference type="Proteomes" id="UP000072874"/>
    </source>
</evidence>
<evidence type="ECO:0000256" key="1">
    <source>
        <dbReference type="SAM" id="Phobius"/>
    </source>
</evidence>
<evidence type="ECO:0000259" key="3">
    <source>
        <dbReference type="Pfam" id="PF10396"/>
    </source>
</evidence>
<dbReference type="Pfam" id="PF12631">
    <property type="entry name" value="MnmE_helical"/>
    <property type="match status" value="1"/>
</dbReference>
<dbReference type="SUPFAM" id="SSF103025">
    <property type="entry name" value="Folate-binding domain"/>
    <property type="match status" value="1"/>
</dbReference>
<dbReference type="VEuPathDB" id="PlasmoDB:PY17X_0713900"/>
<dbReference type="Pfam" id="PF10396">
    <property type="entry name" value="TrmE_N"/>
    <property type="match status" value="1"/>
</dbReference>
<dbReference type="InterPro" id="IPR018948">
    <property type="entry name" value="GTP-bd_TrmE_N"/>
</dbReference>
<dbReference type="InterPro" id="IPR027368">
    <property type="entry name" value="MnmE_dom2"/>
</dbReference>
<evidence type="ECO:0000313" key="6">
    <source>
        <dbReference type="EMBL" id="VTZ76456.1"/>
    </source>
</evidence>
<dbReference type="AlphaFoldDB" id="A0A078K8K6"/>
<dbReference type="EMBL" id="LK934635">
    <property type="protein sequence ID" value="CDU17259.1"/>
    <property type="molecule type" value="Genomic_DNA"/>
</dbReference>
<keyword evidence="1" id="KW-1133">Transmembrane helix</keyword>
<proteinExistence type="predicted"/>
<accession>A0A078K8K6</accession>
<sequence length="754" mass="88645">MGSGFIFLLIKYIFVIYFLNYCKSKKRNKQNNTLFLNTYYSDNGNTKDTKRRRKLLLLDNKINIICNFLSYKNKLNYGKQNEIKDNLVPISSKLYKNEKIKKDQIENKELNDFEKQKINYIKKIINEKETIYALSSGTNLSAISIIRISGSLSKIILEILLHKDAEKDVEKDVEKKGDQINSYSTQLLERNAKKKKKKKKWNLEEIIKLKKNIESRKLYYSKIYDNSNDIIDNVMYAYFKSPNSYTGEDVVEIYCHGNPFIVKEIMNAIDHINNIMYEIINDEKEKVKNKVKIKNKIKKTTHDENYNYNNDDWNYFNQIEQNQIEQTIFDLNNFVKIRESKKGEFTLRAFENNKMNLLQIEGLKELLFCKQKIQKKIALNYLNGYAKNIYLKLRNDIKKLLIYIQLKIDFEDDHIITKKKKKYINMYIKKKVNNSIKHIKEILKRKNIESLNTPSNVLIFGNVNAGKSTFMNYICNSDISIVTKIKGTTLDIIQKTVKLFKNDYNFCDSAGVVNLPNSNLVDAKVEPSKHVAEKAPKKSVHKKLESIGIRKTLHFLENCSSVFVLVNINNYFNELINIISLLNAKFMKKKKKIPYFFLCVNKCDLQPNTEKHLMIKNNLKRMLLNLDSHIFKKFSKKIFFISSKKGSNINKLLSHFNKTMIRRQKMNNSSITVKNNAKKNHAQNIYFLPFERHKIYLKESLTHLRFVQKNINIIDFDIIAEEIKLAVKPLYDIIGKISNKQILANILDNFCIGK</sequence>
<dbReference type="InterPro" id="IPR027266">
    <property type="entry name" value="TrmE/GcvT-like"/>
</dbReference>
<dbReference type="RefSeq" id="XP_724648.2">
    <property type="nucleotide sequence ID" value="XM_719555.2"/>
</dbReference>
<feature type="domain" description="G" evidence="2">
    <location>
        <begin position="457"/>
        <end position="588"/>
    </location>
</feature>
<dbReference type="Gene3D" id="1.20.120.430">
    <property type="entry name" value="tRNA modification GTPase MnmE domain 2"/>
    <property type="match status" value="1"/>
</dbReference>
<organism evidence="6 7">
    <name type="scientific">Plasmodium yoelii</name>
    <dbReference type="NCBI Taxonomy" id="5861"/>
    <lineage>
        <taxon>Eukaryota</taxon>
        <taxon>Sar</taxon>
        <taxon>Alveolata</taxon>
        <taxon>Apicomplexa</taxon>
        <taxon>Aconoidasida</taxon>
        <taxon>Haemosporida</taxon>
        <taxon>Plasmodiidae</taxon>
        <taxon>Plasmodium</taxon>
        <taxon>Plasmodium (Vinckeia)</taxon>
    </lineage>
</organism>
<dbReference type="VEuPathDB" id="PlasmoDB:Py17XNL_000704226"/>
<name>A0A078K8K6_PLAYE</name>
<protein>
    <submittedName>
        <fullName evidence="5 6">GTPase, putative</fullName>
    </submittedName>
</protein>
<reference evidence="6" key="2">
    <citation type="submission" date="2014-05" db="EMBL/GenBank/DDBJ databases">
        <authorList>
            <person name="Aslett M.A."/>
            <person name="De Silva N."/>
        </authorList>
    </citation>
    <scope>NUCLEOTIDE SEQUENCE</scope>
    <source>
        <strain evidence="6">17X</strain>
    </source>
</reference>
<dbReference type="GO" id="GO:0005525">
    <property type="term" value="F:GTP binding"/>
    <property type="evidence" value="ECO:0007669"/>
    <property type="project" value="InterPro"/>
</dbReference>
<evidence type="ECO:0000313" key="8">
    <source>
        <dbReference type="Proteomes" id="UP000072904"/>
    </source>
</evidence>
<dbReference type="CDD" id="cd14858">
    <property type="entry name" value="TrmE_N"/>
    <property type="match status" value="1"/>
</dbReference>
<dbReference type="Pfam" id="PF01926">
    <property type="entry name" value="MMR_HSR1"/>
    <property type="match status" value="1"/>
</dbReference>
<feature type="domain" description="MnmE helical" evidence="4">
    <location>
        <begin position="357"/>
        <end position="751"/>
    </location>
</feature>
<dbReference type="KEGG" id="pyo:PY17X_0713900"/>
<reference evidence="7 8" key="1">
    <citation type="journal article" date="2014" name="BMC Biol.">
        <title>A comprehensive evaluation of rodent malaria parasite genomes and gene expression.</title>
        <authorList>
            <person name="Otto T.D."/>
            <person name="Bohme U."/>
            <person name="Jackson A.P."/>
            <person name="Hunt M."/>
            <person name="Franke-Fayard B."/>
            <person name="Hoeijmakers W.A."/>
            <person name="Religa A.A."/>
            <person name="Robertson L."/>
            <person name="Sanders M."/>
            <person name="Ogun S.A."/>
            <person name="Cunningham D."/>
            <person name="Erhart A."/>
            <person name="Billker O."/>
            <person name="Khan S.M."/>
            <person name="Stunnenberg H.G."/>
            <person name="Langhorne J."/>
            <person name="Holder A.A."/>
            <person name="Waters A.P."/>
            <person name="Newbold C.I."/>
            <person name="Pain A."/>
            <person name="Berriman M."/>
            <person name="Janse C.J."/>
        </authorList>
    </citation>
    <scope>NUCLEOTIDE SEQUENCE [LARGE SCALE GENOMIC DNA]</scope>
    <source>
        <strain evidence="6 7">17X</strain>
        <strain evidence="5 8">YM</strain>
    </source>
</reference>
<reference evidence="5" key="3">
    <citation type="submission" date="2014-05" db="EMBL/GenBank/DDBJ databases">
        <authorList>
            <person name="Aslett A.Martin."/>
            <person name="De Silva Nishadi"/>
        </authorList>
    </citation>
    <scope>NUCLEOTIDE SEQUENCE</scope>
    <source>
        <strain evidence="5">YM</strain>
    </source>
</reference>
<dbReference type="InterPro" id="IPR027417">
    <property type="entry name" value="P-loop_NTPase"/>
</dbReference>
<feature type="domain" description="GTP-binding protein TrmE N-terminal" evidence="3">
    <location>
        <begin position="204"/>
        <end position="269"/>
    </location>
</feature>
<evidence type="ECO:0000259" key="2">
    <source>
        <dbReference type="Pfam" id="PF01926"/>
    </source>
</evidence>
<dbReference type="GO" id="GO:0030488">
    <property type="term" value="P:tRNA methylation"/>
    <property type="evidence" value="ECO:0007669"/>
    <property type="project" value="TreeGrafter"/>
</dbReference>
<evidence type="ECO:0000313" key="5">
    <source>
        <dbReference type="EMBL" id="CDU17259.1"/>
    </source>
</evidence>
<reference evidence="6" key="4">
    <citation type="submission" date="2019-05" db="EMBL/GenBank/DDBJ databases">
        <authorList>
            <consortium name="Pathogen Informatics"/>
        </authorList>
    </citation>
    <scope>NUCLEOTIDE SEQUENCE</scope>
    <source>
        <strain evidence="6">17X</strain>
    </source>
</reference>
<dbReference type="VEuPathDB" id="PlasmoDB:PY04363"/>
<dbReference type="GO" id="GO:0002098">
    <property type="term" value="P:tRNA wobble uridine modification"/>
    <property type="evidence" value="ECO:0007669"/>
    <property type="project" value="TreeGrafter"/>
</dbReference>
<feature type="transmembrane region" description="Helical" evidence="1">
    <location>
        <begin position="6"/>
        <end position="22"/>
    </location>
</feature>
<dbReference type="SUPFAM" id="SSF116878">
    <property type="entry name" value="TrmE connector domain"/>
    <property type="match status" value="1"/>
</dbReference>
<keyword evidence="1" id="KW-0472">Membrane</keyword>
<dbReference type="OMA" id="IYCHGNP"/>
<dbReference type="GO" id="GO:0005737">
    <property type="term" value="C:cytoplasm"/>
    <property type="evidence" value="ECO:0007669"/>
    <property type="project" value="TreeGrafter"/>
</dbReference>
<dbReference type="InterPro" id="IPR006073">
    <property type="entry name" value="GTP-bd"/>
</dbReference>
<dbReference type="PANTHER" id="PTHR42714">
    <property type="entry name" value="TRNA MODIFICATION GTPASE GTPBP3"/>
    <property type="match status" value="1"/>
</dbReference>
<dbReference type="VEuPathDB" id="PlasmoDB:PYYM_0713800"/>